<protein>
    <submittedName>
        <fullName evidence="2">Uncharacterized protein</fullName>
    </submittedName>
</protein>
<evidence type="ECO:0000313" key="2">
    <source>
        <dbReference type="EMBL" id="SMP36919.1"/>
    </source>
</evidence>
<comment type="caution">
    <text evidence="2">The sequence shown here is derived from an EMBL/GenBank/DDBJ whole genome shotgun (WGS) entry which is preliminary data.</text>
</comment>
<sequence length="64" mass="6991">MSLDANVTARPRAKPCAASGTEKRSASGRRVEHLLVFRDFAGTLFHLASAINVPEARPVRETRT</sequence>
<evidence type="ECO:0000256" key="1">
    <source>
        <dbReference type="SAM" id="MobiDB-lite"/>
    </source>
</evidence>
<gene>
    <name evidence="2" type="ORF">SAMN06265374_4373</name>
</gene>
<dbReference type="EMBL" id="FXTT01000008">
    <property type="protein sequence ID" value="SMP36919.1"/>
    <property type="molecule type" value="Genomic_DNA"/>
</dbReference>
<feature type="region of interest" description="Disordered" evidence="1">
    <location>
        <begin position="1"/>
        <end position="27"/>
    </location>
</feature>
<accession>A0ABY1PQ03</accession>
<keyword evidence="3" id="KW-1185">Reference proteome</keyword>
<name>A0ABY1PQ03_9HYPH</name>
<dbReference type="RefSeq" id="WP_155190901.1">
    <property type="nucleotide sequence ID" value="NZ_BAAAEA010000003.1"/>
</dbReference>
<evidence type="ECO:0000313" key="3">
    <source>
        <dbReference type="Proteomes" id="UP001157914"/>
    </source>
</evidence>
<dbReference type="Proteomes" id="UP001157914">
    <property type="component" value="Unassembled WGS sequence"/>
</dbReference>
<organism evidence="2 3">
    <name type="scientific">Roseibium denhamense</name>
    <dbReference type="NCBI Taxonomy" id="76305"/>
    <lineage>
        <taxon>Bacteria</taxon>
        <taxon>Pseudomonadati</taxon>
        <taxon>Pseudomonadota</taxon>
        <taxon>Alphaproteobacteria</taxon>
        <taxon>Hyphomicrobiales</taxon>
        <taxon>Stappiaceae</taxon>
        <taxon>Roseibium</taxon>
    </lineage>
</organism>
<reference evidence="2 3" key="1">
    <citation type="submission" date="2017-05" db="EMBL/GenBank/DDBJ databases">
        <authorList>
            <person name="Varghese N."/>
            <person name="Submissions S."/>
        </authorList>
    </citation>
    <scope>NUCLEOTIDE SEQUENCE [LARGE SCALE GENOMIC DNA]</scope>
    <source>
        <strain evidence="2 3">DSM 15949</strain>
    </source>
</reference>
<proteinExistence type="predicted"/>